<protein>
    <recommendedName>
        <fullName evidence="1">CoA-binding domain-containing protein</fullName>
    </recommendedName>
</protein>
<comment type="caution">
    <text evidence="2">The sequence shown here is derived from an EMBL/GenBank/DDBJ whole genome shotgun (WGS) entry which is preliminary data.</text>
</comment>
<dbReference type="Gene3D" id="3.40.50.720">
    <property type="entry name" value="NAD(P)-binding Rossmann-like Domain"/>
    <property type="match status" value="1"/>
</dbReference>
<dbReference type="SUPFAM" id="SSF51735">
    <property type="entry name" value="NAD(P)-binding Rossmann-fold domains"/>
    <property type="match status" value="1"/>
</dbReference>
<name>A0A7W8HI46_9BURK</name>
<keyword evidence="3" id="KW-1185">Reference proteome</keyword>
<dbReference type="PANTHER" id="PTHR33303:SF2">
    <property type="entry name" value="COA-BINDING DOMAIN-CONTAINING PROTEIN"/>
    <property type="match status" value="1"/>
</dbReference>
<accession>A0A7W8HI46</accession>
<evidence type="ECO:0000313" key="2">
    <source>
        <dbReference type="EMBL" id="MBB5272476.1"/>
    </source>
</evidence>
<feature type="domain" description="CoA-binding" evidence="1">
    <location>
        <begin position="11"/>
        <end position="104"/>
    </location>
</feature>
<gene>
    <name evidence="2" type="ORF">HNQ70_002499</name>
</gene>
<dbReference type="PANTHER" id="PTHR33303">
    <property type="entry name" value="CYTOPLASMIC PROTEIN-RELATED"/>
    <property type="match status" value="1"/>
</dbReference>
<dbReference type="RefSeq" id="WP_183968047.1">
    <property type="nucleotide sequence ID" value="NZ_BAABEW010000022.1"/>
</dbReference>
<dbReference type="Pfam" id="PF13380">
    <property type="entry name" value="CoA_binding_2"/>
    <property type="match status" value="1"/>
</dbReference>
<dbReference type="Proteomes" id="UP000532440">
    <property type="component" value="Unassembled WGS sequence"/>
</dbReference>
<dbReference type="AlphaFoldDB" id="A0A7W8HI46"/>
<dbReference type="EMBL" id="JACHGB010000005">
    <property type="protein sequence ID" value="MBB5272476.1"/>
    <property type="molecule type" value="Genomic_DNA"/>
</dbReference>
<organism evidence="2 3">
    <name type="scientific">Quisquiliibacterium transsilvanicum</name>
    <dbReference type="NCBI Taxonomy" id="1549638"/>
    <lineage>
        <taxon>Bacteria</taxon>
        <taxon>Pseudomonadati</taxon>
        <taxon>Pseudomonadota</taxon>
        <taxon>Betaproteobacteria</taxon>
        <taxon>Burkholderiales</taxon>
        <taxon>Burkholderiaceae</taxon>
        <taxon>Quisquiliibacterium</taxon>
    </lineage>
</organism>
<evidence type="ECO:0000313" key="3">
    <source>
        <dbReference type="Proteomes" id="UP000532440"/>
    </source>
</evidence>
<dbReference type="InterPro" id="IPR003781">
    <property type="entry name" value="CoA-bd"/>
</dbReference>
<reference evidence="2 3" key="1">
    <citation type="submission" date="2020-08" db="EMBL/GenBank/DDBJ databases">
        <title>Genomic Encyclopedia of Type Strains, Phase IV (KMG-IV): sequencing the most valuable type-strain genomes for metagenomic binning, comparative biology and taxonomic classification.</title>
        <authorList>
            <person name="Goeker M."/>
        </authorList>
    </citation>
    <scope>NUCLEOTIDE SEQUENCE [LARGE SCALE GENOMIC DNA]</scope>
    <source>
        <strain evidence="2 3">DSM 29781</strain>
    </source>
</reference>
<dbReference type="InterPro" id="IPR036291">
    <property type="entry name" value="NAD(P)-bd_dom_sf"/>
</dbReference>
<proteinExistence type="predicted"/>
<dbReference type="SMART" id="SM00881">
    <property type="entry name" value="CoA_binding"/>
    <property type="match status" value="1"/>
</dbReference>
<sequence length="157" mass="17708">MTDDIESLRRILATNRVIAVVGLSADWFRPSYFAAKYMQEHGYRVIPVNPRYEEILGERCYASLLDIPEPVAIVDVFRRTGDVLPIAQQAVQIGARVLWQQLGVLNLEADALARAAGLDTVMDRCVKIEHARLFGGLNWAGVNTRVISARRPRWLAY</sequence>
<evidence type="ECO:0000259" key="1">
    <source>
        <dbReference type="SMART" id="SM00881"/>
    </source>
</evidence>